<dbReference type="PANTHER" id="PTHR43591:SF24">
    <property type="entry name" value="2-METHOXY-6-POLYPRENYL-1,4-BENZOQUINOL METHYLASE, MITOCHONDRIAL"/>
    <property type="match status" value="1"/>
</dbReference>
<evidence type="ECO:0000256" key="1">
    <source>
        <dbReference type="ARBA" id="ARBA00022603"/>
    </source>
</evidence>
<comment type="pathway">
    <text evidence="4">Quinol/quinone metabolism; menaquinone biosynthesis; menaquinol from 1,4-dihydroxy-2-naphthoate: step 2/2.</text>
</comment>
<dbReference type="EMBL" id="BAAARK010000020">
    <property type="protein sequence ID" value="GAA2676014.1"/>
    <property type="molecule type" value="Genomic_DNA"/>
</dbReference>
<dbReference type="NCBIfam" id="TIGR01934">
    <property type="entry name" value="MenG_MenH_UbiE"/>
    <property type="match status" value="1"/>
</dbReference>
<comment type="catalytic activity">
    <reaction evidence="4">
        <text>a 2-demethylmenaquinol + S-adenosyl-L-methionine = a menaquinol + S-adenosyl-L-homocysteine + H(+)</text>
        <dbReference type="Rhea" id="RHEA:42640"/>
        <dbReference type="Rhea" id="RHEA-COMP:9539"/>
        <dbReference type="Rhea" id="RHEA-COMP:9563"/>
        <dbReference type="ChEBI" id="CHEBI:15378"/>
        <dbReference type="ChEBI" id="CHEBI:18151"/>
        <dbReference type="ChEBI" id="CHEBI:55437"/>
        <dbReference type="ChEBI" id="CHEBI:57856"/>
        <dbReference type="ChEBI" id="CHEBI:59789"/>
        <dbReference type="EC" id="2.1.1.163"/>
    </reaction>
</comment>
<evidence type="ECO:0000256" key="4">
    <source>
        <dbReference type="HAMAP-Rule" id="MF_01813"/>
    </source>
</evidence>
<dbReference type="InterPro" id="IPR023576">
    <property type="entry name" value="UbiE/COQ5_MeTrFase_CS"/>
</dbReference>
<evidence type="ECO:0000313" key="7">
    <source>
        <dbReference type="Proteomes" id="UP001500994"/>
    </source>
</evidence>
<sequence length="287" mass="31204">MFAGTAVTRPLTMRHAPLDRPECQRGARRPSPTNRPAAGRGGAGGRRRTVDNGPVTRASLDKQPHEVAAMFDDVAARYDLTNDVLSLGQARLWRKEVDRAVAARPAERVLDLAAGTGTSSLPFTRSGAYVVPCDFSVGMLREGKKRHPWLPLTAGDGTRLPFADAVFDAVTISFGLRNIQDTGAALAELYRVTKPGGRVVICEFSEPTWAPFRTVYTEYLMRALPPVARAVSSNPDAYVYLAESIRTWPNQPELAARLQGAGWTEVAWRNLTGGIVALHRGTKPVEG</sequence>
<dbReference type="Gene3D" id="3.40.50.150">
    <property type="entry name" value="Vaccinia Virus protein VP39"/>
    <property type="match status" value="1"/>
</dbReference>
<evidence type="ECO:0000313" key="6">
    <source>
        <dbReference type="EMBL" id="GAA2676014.1"/>
    </source>
</evidence>
<keyword evidence="2 4" id="KW-0808">Transferase</keyword>
<feature type="binding site" evidence="4">
    <location>
        <position position="134"/>
    </location>
    <ligand>
        <name>S-adenosyl-L-methionine</name>
        <dbReference type="ChEBI" id="CHEBI:59789"/>
    </ligand>
</feature>
<keyword evidence="4" id="KW-0474">Menaquinone biosynthesis</keyword>
<accession>A0ABP6EVR4</accession>
<dbReference type="GO" id="GO:0032259">
    <property type="term" value="P:methylation"/>
    <property type="evidence" value="ECO:0007669"/>
    <property type="project" value="UniProtKB-KW"/>
</dbReference>
<dbReference type="GO" id="GO:0008168">
    <property type="term" value="F:methyltransferase activity"/>
    <property type="evidence" value="ECO:0007669"/>
    <property type="project" value="UniProtKB-KW"/>
</dbReference>
<dbReference type="Proteomes" id="UP001500994">
    <property type="component" value="Unassembled WGS sequence"/>
</dbReference>
<comment type="function">
    <text evidence="4">Methyltransferase required for the conversion of demethylmenaquinol (DMKH2) to menaquinol (MKH2).</text>
</comment>
<dbReference type="EC" id="2.1.1.163" evidence="4"/>
<dbReference type="PROSITE" id="PS01184">
    <property type="entry name" value="UBIE_2"/>
    <property type="match status" value="1"/>
</dbReference>
<feature type="compositionally biased region" description="Basic and acidic residues" evidence="5">
    <location>
        <begin position="16"/>
        <end position="25"/>
    </location>
</feature>
<dbReference type="Pfam" id="PF01209">
    <property type="entry name" value="Ubie_methyltran"/>
    <property type="match status" value="1"/>
</dbReference>
<proteinExistence type="inferred from homology"/>
<dbReference type="HAMAP" id="MF_01813">
    <property type="entry name" value="MenG_UbiE_methyltr"/>
    <property type="match status" value="1"/>
</dbReference>
<evidence type="ECO:0000256" key="5">
    <source>
        <dbReference type="SAM" id="MobiDB-lite"/>
    </source>
</evidence>
<dbReference type="PANTHER" id="PTHR43591">
    <property type="entry name" value="METHYLTRANSFERASE"/>
    <property type="match status" value="1"/>
</dbReference>
<name>A0ABP6EVR4_9ACTN</name>
<dbReference type="PROSITE" id="PS51608">
    <property type="entry name" value="SAM_MT_UBIE"/>
    <property type="match status" value="1"/>
</dbReference>
<keyword evidence="7" id="KW-1185">Reference proteome</keyword>
<comment type="caution">
    <text evidence="6">The sequence shown here is derived from an EMBL/GenBank/DDBJ whole genome shotgun (WGS) entry which is preliminary data.</text>
</comment>
<feature type="binding site" evidence="4">
    <location>
        <position position="173"/>
    </location>
    <ligand>
        <name>S-adenosyl-L-methionine</name>
        <dbReference type="ChEBI" id="CHEBI:59789"/>
    </ligand>
</feature>
<feature type="region of interest" description="Disordered" evidence="5">
    <location>
        <begin position="1"/>
        <end position="63"/>
    </location>
</feature>
<dbReference type="InterPro" id="IPR004033">
    <property type="entry name" value="UbiE/COQ5_MeTrFase"/>
</dbReference>
<dbReference type="SUPFAM" id="SSF53335">
    <property type="entry name" value="S-adenosyl-L-methionine-dependent methyltransferases"/>
    <property type="match status" value="1"/>
</dbReference>
<comment type="similarity">
    <text evidence="4">Belongs to the class I-like SAM-binding methyltransferase superfamily. MenG/UbiE family.</text>
</comment>
<dbReference type="InterPro" id="IPR029063">
    <property type="entry name" value="SAM-dependent_MTases_sf"/>
</dbReference>
<feature type="binding site" evidence="4">
    <location>
        <begin position="156"/>
        <end position="157"/>
    </location>
    <ligand>
        <name>S-adenosyl-L-methionine</name>
        <dbReference type="ChEBI" id="CHEBI:59789"/>
    </ligand>
</feature>
<dbReference type="CDD" id="cd02440">
    <property type="entry name" value="AdoMet_MTases"/>
    <property type="match status" value="1"/>
</dbReference>
<evidence type="ECO:0000256" key="2">
    <source>
        <dbReference type="ARBA" id="ARBA00022679"/>
    </source>
</evidence>
<keyword evidence="3 4" id="KW-0949">S-adenosyl-L-methionine</keyword>
<evidence type="ECO:0000256" key="3">
    <source>
        <dbReference type="ARBA" id="ARBA00022691"/>
    </source>
</evidence>
<organism evidence="6 7">
    <name type="scientific">Streptomyces lunalinharesii</name>
    <dbReference type="NCBI Taxonomy" id="333384"/>
    <lineage>
        <taxon>Bacteria</taxon>
        <taxon>Bacillati</taxon>
        <taxon>Actinomycetota</taxon>
        <taxon>Actinomycetes</taxon>
        <taxon>Kitasatosporales</taxon>
        <taxon>Streptomycetaceae</taxon>
        <taxon>Streptomyces</taxon>
    </lineage>
</organism>
<dbReference type="NCBIfam" id="NF001241">
    <property type="entry name" value="PRK00216.1-2"/>
    <property type="match status" value="1"/>
</dbReference>
<protein>
    <recommendedName>
        <fullName evidence="4">Demethylmenaquinone methyltransferase</fullName>
        <ecNumber evidence="4">2.1.1.163</ecNumber>
    </recommendedName>
</protein>
<gene>
    <name evidence="4" type="primary">menG</name>
    <name evidence="6" type="ORF">GCM10009864_54250</name>
</gene>
<feature type="binding site" evidence="4">
    <location>
        <position position="116"/>
    </location>
    <ligand>
        <name>S-adenosyl-L-methionine</name>
        <dbReference type="ChEBI" id="CHEBI:59789"/>
    </ligand>
</feature>
<keyword evidence="1 4" id="KW-0489">Methyltransferase</keyword>
<reference evidence="7" key="1">
    <citation type="journal article" date="2019" name="Int. J. Syst. Evol. Microbiol.">
        <title>The Global Catalogue of Microorganisms (GCM) 10K type strain sequencing project: providing services to taxonomists for standard genome sequencing and annotation.</title>
        <authorList>
            <consortium name="The Broad Institute Genomics Platform"/>
            <consortium name="The Broad Institute Genome Sequencing Center for Infectious Disease"/>
            <person name="Wu L."/>
            <person name="Ma J."/>
        </authorList>
    </citation>
    <scope>NUCLEOTIDE SEQUENCE [LARGE SCALE GENOMIC DNA]</scope>
    <source>
        <strain evidence="7">JCM 16374</strain>
    </source>
</reference>